<sequence>MILDKLIFTLRKSNFWFFITKLCLFFLLVFILDFSIGNTLRYFYFKQESGLQYQATYAIEKTKEDLLIFGSSRACNHYMPTIFEEKLGLSSYNVGRYGSPVLYHLAVLKGVLKRYTPKIIILDLNLQEFEKIDDSYDVLSSLLPYYKTHPEMRSIILMRGKYERLKLLSNIYPFNSELLTIAIGNTEINKRRHDDVKGFIALRDNWKFPIKNYSFPQNYALDSKKINAYKTFINACKKQKIKLLIVCSPYLSKNRFKDSSIEIGKQIAKKENISFLDYSNYIPLINPNLYHDNPHLNVEGARMFSNLVADEVLKDR</sequence>
<protein>
    <submittedName>
        <fullName evidence="2">Uncharacterized protein</fullName>
    </submittedName>
</protein>
<keyword evidence="3" id="KW-1185">Reference proteome</keyword>
<accession>A0A179DFD5</accession>
<dbReference type="EMBL" id="LWHJ01000028">
    <property type="protein sequence ID" value="OAQ39219.1"/>
    <property type="molecule type" value="Genomic_DNA"/>
</dbReference>
<keyword evidence="1" id="KW-0472">Membrane</keyword>
<dbReference type="Proteomes" id="UP000078459">
    <property type="component" value="Unassembled WGS sequence"/>
</dbReference>
<dbReference type="SUPFAM" id="SSF52266">
    <property type="entry name" value="SGNH hydrolase"/>
    <property type="match status" value="1"/>
</dbReference>
<dbReference type="Gene3D" id="3.40.50.1110">
    <property type="entry name" value="SGNH hydrolase"/>
    <property type="match status" value="1"/>
</dbReference>
<reference evidence="2 3" key="1">
    <citation type="submission" date="2016-04" db="EMBL/GenBank/DDBJ databases">
        <authorList>
            <person name="Evans L.H."/>
            <person name="Alamgir A."/>
            <person name="Owens N."/>
            <person name="Weber N.D."/>
            <person name="Virtaneva K."/>
            <person name="Barbian K."/>
            <person name="Babar A."/>
            <person name="Rosenke K."/>
        </authorList>
    </citation>
    <scope>NUCLEOTIDE SEQUENCE [LARGE SCALE GENOMIC DNA]</scope>
    <source>
        <strain evidence="2 3">CCM 8644</strain>
    </source>
</reference>
<proteinExistence type="predicted"/>
<comment type="caution">
    <text evidence="2">The sequence shown here is derived from an EMBL/GenBank/DDBJ whole genome shotgun (WGS) entry which is preliminary data.</text>
</comment>
<organism evidence="2 3">
    <name type="scientific">Pedobacter psychrophilus</name>
    <dbReference type="NCBI Taxonomy" id="1826909"/>
    <lineage>
        <taxon>Bacteria</taxon>
        <taxon>Pseudomonadati</taxon>
        <taxon>Bacteroidota</taxon>
        <taxon>Sphingobacteriia</taxon>
        <taxon>Sphingobacteriales</taxon>
        <taxon>Sphingobacteriaceae</taxon>
        <taxon>Pedobacter</taxon>
    </lineage>
</organism>
<dbReference type="STRING" id="1826909.A5893_11165"/>
<dbReference type="InterPro" id="IPR036514">
    <property type="entry name" value="SGNH_hydro_sf"/>
</dbReference>
<dbReference type="GO" id="GO:0016788">
    <property type="term" value="F:hydrolase activity, acting on ester bonds"/>
    <property type="evidence" value="ECO:0007669"/>
    <property type="project" value="UniProtKB-ARBA"/>
</dbReference>
<reference evidence="2 3" key="2">
    <citation type="submission" date="2016-06" db="EMBL/GenBank/DDBJ databases">
        <title>Pedobacter psychrophilus sp. nov., isolated from Antarctic fragmentary rock.</title>
        <authorList>
            <person name="Svec P."/>
        </authorList>
    </citation>
    <scope>NUCLEOTIDE SEQUENCE [LARGE SCALE GENOMIC DNA]</scope>
    <source>
        <strain evidence="2 3">CCM 8644</strain>
    </source>
</reference>
<dbReference type="AlphaFoldDB" id="A0A179DFD5"/>
<gene>
    <name evidence="2" type="ORF">A5893_11165</name>
</gene>
<keyword evidence="1" id="KW-0812">Transmembrane</keyword>
<feature type="transmembrane region" description="Helical" evidence="1">
    <location>
        <begin position="15"/>
        <end position="36"/>
    </location>
</feature>
<evidence type="ECO:0000256" key="1">
    <source>
        <dbReference type="SAM" id="Phobius"/>
    </source>
</evidence>
<evidence type="ECO:0000313" key="3">
    <source>
        <dbReference type="Proteomes" id="UP000078459"/>
    </source>
</evidence>
<keyword evidence="1" id="KW-1133">Transmembrane helix</keyword>
<name>A0A179DFD5_9SPHI</name>
<evidence type="ECO:0000313" key="2">
    <source>
        <dbReference type="EMBL" id="OAQ39219.1"/>
    </source>
</evidence>